<gene>
    <name evidence="14" type="primary">atpA</name>
    <name evidence="18" type="ORF">SAMN06295920_108207</name>
</gene>
<feature type="binding site" evidence="14">
    <location>
        <begin position="169"/>
        <end position="176"/>
    </location>
    <ligand>
        <name>ATP</name>
        <dbReference type="ChEBI" id="CHEBI:30616"/>
    </ligand>
</feature>
<proteinExistence type="inferred from homology"/>
<evidence type="ECO:0000259" key="17">
    <source>
        <dbReference type="Pfam" id="PF02874"/>
    </source>
</evidence>
<comment type="function">
    <text evidence="1 14">Produces ATP from ADP in the presence of a proton gradient across the membrane. The alpha chain is a regulatory subunit.</text>
</comment>
<dbReference type="InterPro" id="IPR000194">
    <property type="entry name" value="ATPase_F1/V1/A1_a/bsu_nucl-bd"/>
</dbReference>
<dbReference type="Gene3D" id="1.20.150.20">
    <property type="entry name" value="ATP synthase alpha/beta chain, C-terminal domain"/>
    <property type="match status" value="1"/>
</dbReference>
<feature type="domain" description="ATPase F1/V1/A1 complex alpha/beta subunit nucleotide-binding" evidence="15">
    <location>
        <begin position="149"/>
        <end position="372"/>
    </location>
</feature>
<evidence type="ECO:0000256" key="2">
    <source>
        <dbReference type="ARBA" id="ARBA00004370"/>
    </source>
</evidence>
<feature type="domain" description="ATPase F1/V1/A1 complex alpha/beta subunit N-terminal" evidence="17">
    <location>
        <begin position="25"/>
        <end position="92"/>
    </location>
</feature>
<keyword evidence="7 14" id="KW-0067">ATP-binding</keyword>
<evidence type="ECO:0000256" key="12">
    <source>
        <dbReference type="ARBA" id="ARBA00023310"/>
    </source>
</evidence>
<dbReference type="InterPro" id="IPR033732">
    <property type="entry name" value="ATP_synth_F1_a_nt-bd_dom"/>
</dbReference>
<feature type="domain" description="ATP synthase alpha subunit C-terminal" evidence="16">
    <location>
        <begin position="379"/>
        <end position="503"/>
    </location>
</feature>
<dbReference type="GO" id="GO:0045259">
    <property type="term" value="C:proton-transporting ATP synthase complex"/>
    <property type="evidence" value="ECO:0007669"/>
    <property type="project" value="UniProtKB-KW"/>
</dbReference>
<dbReference type="CDD" id="cd01132">
    <property type="entry name" value="F1-ATPase_alpha_CD"/>
    <property type="match status" value="1"/>
</dbReference>
<dbReference type="CDD" id="cd18113">
    <property type="entry name" value="ATP-synt_F1_alpha_C"/>
    <property type="match status" value="1"/>
</dbReference>
<dbReference type="Pfam" id="PF00306">
    <property type="entry name" value="ATP-synt_ab_C"/>
    <property type="match status" value="1"/>
</dbReference>
<dbReference type="SUPFAM" id="SSF52540">
    <property type="entry name" value="P-loop containing nucleoside triphosphate hydrolases"/>
    <property type="match status" value="1"/>
</dbReference>
<dbReference type="Gene3D" id="2.40.30.20">
    <property type="match status" value="1"/>
</dbReference>
<keyword evidence="6 14" id="KW-0375">Hydrogen ion transport</keyword>
<organism evidence="18 19">
    <name type="scientific">Rhizorhabdus histidinilytica</name>
    <dbReference type="NCBI Taxonomy" id="439228"/>
    <lineage>
        <taxon>Bacteria</taxon>
        <taxon>Pseudomonadati</taxon>
        <taxon>Pseudomonadota</taxon>
        <taxon>Alphaproteobacteria</taxon>
        <taxon>Sphingomonadales</taxon>
        <taxon>Sphingomonadaceae</taxon>
        <taxon>Rhizorhabdus</taxon>
    </lineage>
</organism>
<dbReference type="GO" id="GO:0005886">
    <property type="term" value="C:plasma membrane"/>
    <property type="evidence" value="ECO:0007669"/>
    <property type="project" value="UniProtKB-SubCell"/>
</dbReference>
<evidence type="ECO:0000256" key="9">
    <source>
        <dbReference type="ARBA" id="ARBA00023065"/>
    </source>
</evidence>
<dbReference type="GO" id="GO:0046933">
    <property type="term" value="F:proton-transporting ATP synthase activity, rotational mechanism"/>
    <property type="evidence" value="ECO:0007669"/>
    <property type="project" value="UniProtKB-UniRule"/>
</dbReference>
<comment type="similarity">
    <text evidence="3 14">Belongs to the ATPase alpha/beta chains family.</text>
</comment>
<keyword evidence="5 14" id="KW-0547">Nucleotide-binding</keyword>
<dbReference type="NCBIfam" id="TIGR00962">
    <property type="entry name" value="atpA"/>
    <property type="match status" value="1"/>
</dbReference>
<feature type="site" description="Required for activity" evidence="14">
    <location>
        <position position="370"/>
    </location>
</feature>
<dbReference type="GO" id="GO:0005524">
    <property type="term" value="F:ATP binding"/>
    <property type="evidence" value="ECO:0007669"/>
    <property type="project" value="UniProtKB-UniRule"/>
</dbReference>
<accession>A0A1T5F732</accession>
<dbReference type="Gene3D" id="3.40.50.300">
    <property type="entry name" value="P-loop containing nucleotide triphosphate hydrolases"/>
    <property type="match status" value="1"/>
</dbReference>
<dbReference type="GO" id="GO:0043531">
    <property type="term" value="F:ADP binding"/>
    <property type="evidence" value="ECO:0007669"/>
    <property type="project" value="TreeGrafter"/>
</dbReference>
<dbReference type="FunFam" id="2.40.30.20:FF:000001">
    <property type="entry name" value="ATP synthase subunit alpha"/>
    <property type="match status" value="1"/>
</dbReference>
<evidence type="ECO:0000256" key="6">
    <source>
        <dbReference type="ARBA" id="ARBA00022781"/>
    </source>
</evidence>
<protein>
    <recommendedName>
        <fullName evidence="14">ATP synthase subunit alpha</fullName>
        <ecNumber evidence="14">7.1.2.2</ecNumber>
    </recommendedName>
    <alternativeName>
        <fullName evidence="14">ATP synthase F1 sector subunit alpha</fullName>
    </alternativeName>
    <alternativeName>
        <fullName evidence="14">F-ATPase subunit alpha</fullName>
    </alternativeName>
</protein>
<dbReference type="SUPFAM" id="SSF50615">
    <property type="entry name" value="N-terminal domain of alpha and beta subunits of F1 ATP synthase"/>
    <property type="match status" value="1"/>
</dbReference>
<dbReference type="InterPro" id="IPR000793">
    <property type="entry name" value="ATP_synth_asu_C"/>
</dbReference>
<dbReference type="FunFam" id="1.20.150.20:FF:000001">
    <property type="entry name" value="ATP synthase subunit alpha"/>
    <property type="match status" value="1"/>
</dbReference>
<keyword evidence="4 14" id="KW-0813">Transport</keyword>
<keyword evidence="19" id="KW-1185">Reference proteome</keyword>
<evidence type="ECO:0000256" key="4">
    <source>
        <dbReference type="ARBA" id="ARBA00022448"/>
    </source>
</evidence>
<dbReference type="RefSeq" id="WP_079649558.1">
    <property type="nucleotide sequence ID" value="NZ_FUYM01000008.1"/>
</dbReference>
<dbReference type="PIRSF" id="PIRSF039088">
    <property type="entry name" value="F_ATPase_subunit_alpha"/>
    <property type="match status" value="1"/>
</dbReference>
<name>A0A1T5F732_9SPHN</name>
<dbReference type="Proteomes" id="UP000189818">
    <property type="component" value="Unassembled WGS sequence"/>
</dbReference>
<evidence type="ECO:0000259" key="15">
    <source>
        <dbReference type="Pfam" id="PF00006"/>
    </source>
</evidence>
<dbReference type="CDD" id="cd18116">
    <property type="entry name" value="ATP-synt_F1_alpha_N"/>
    <property type="match status" value="1"/>
</dbReference>
<dbReference type="InterPro" id="IPR038376">
    <property type="entry name" value="ATP_synth_asu_C_sf"/>
</dbReference>
<dbReference type="InterPro" id="IPR005294">
    <property type="entry name" value="ATP_synth_F1_asu"/>
</dbReference>
<reference evidence="19" key="1">
    <citation type="submission" date="2017-02" db="EMBL/GenBank/DDBJ databases">
        <authorList>
            <person name="Varghese N."/>
            <person name="Submissions S."/>
        </authorList>
    </citation>
    <scope>NUCLEOTIDE SEQUENCE [LARGE SCALE GENOMIC DNA]</scope>
    <source>
        <strain evidence="19">UM2</strain>
    </source>
</reference>
<keyword evidence="14" id="KW-1003">Cell membrane</keyword>
<keyword evidence="12 14" id="KW-0066">ATP synthesis</keyword>
<evidence type="ECO:0000256" key="7">
    <source>
        <dbReference type="ARBA" id="ARBA00022840"/>
    </source>
</evidence>
<evidence type="ECO:0000313" key="18">
    <source>
        <dbReference type="EMBL" id="SKB91930.1"/>
    </source>
</evidence>
<keyword evidence="8 14" id="KW-1278">Translocase</keyword>
<dbReference type="InterPro" id="IPR027417">
    <property type="entry name" value="P-loop_NTPase"/>
</dbReference>
<dbReference type="FunFam" id="3.40.50.300:FF:004039">
    <property type="entry name" value="ATP synthase subunit alpha, mitochondrial"/>
    <property type="match status" value="1"/>
</dbReference>
<dbReference type="InterPro" id="IPR023366">
    <property type="entry name" value="ATP_synth_asu-like_sf"/>
</dbReference>
<sequence>MDIRAAEISKVIRDQIASFGSEAQVSEVGQVLSVGDGIARIHGLDNVQAGEMVEFANGIKGMALNLEADNVGVVIFGTDSQIKEGDTVKRTGTIVDVPVGKGLLGRVVDALGNPIDGKGPIDAAQRSRVEVKAPGIIPRKSVHEPVQTGLKALDALVPVGRGQRELIIGDRQTGKSAVAIDTFINQKSINAGSDESKKLYCVYVAVGQKRSTVAQLVRTLEENGAMEYSIVVAATASDPAPLQFLAPYTGCAMGEYFRDNGMHAVIVYDDLSKQAVAYRQMSLLLRRPPGREAYPGDVFYLHSRLLERAAKMNDANGNGSLTALPIIETQAGDVSAYIPTNVISITDGQIFLETDLFYQGIRPAINVGLSVSRVGSAAQTKAMKKVAGSIKLELAQYREMAAFAQFGSDLDASTQKLLNRGARLTELLKQPQFNPLPFEEQVASIFAGVNGYLDGIPVASVVRFEAALLSELRSKHADILGDIRDTKDLSDDTKGKLKAALDGFVKTFA</sequence>
<evidence type="ECO:0000256" key="13">
    <source>
        <dbReference type="ARBA" id="ARBA00026013"/>
    </source>
</evidence>
<comment type="catalytic activity">
    <reaction evidence="14">
        <text>ATP + H2O + 4 H(+)(in) = ADP + phosphate + 5 H(+)(out)</text>
        <dbReference type="Rhea" id="RHEA:57720"/>
        <dbReference type="ChEBI" id="CHEBI:15377"/>
        <dbReference type="ChEBI" id="CHEBI:15378"/>
        <dbReference type="ChEBI" id="CHEBI:30616"/>
        <dbReference type="ChEBI" id="CHEBI:43474"/>
        <dbReference type="ChEBI" id="CHEBI:456216"/>
        <dbReference type="EC" id="7.1.2.2"/>
    </reaction>
</comment>
<dbReference type="OrthoDB" id="9803053at2"/>
<keyword evidence="9 14" id="KW-0406">Ion transport</keyword>
<evidence type="ECO:0000256" key="1">
    <source>
        <dbReference type="ARBA" id="ARBA00003784"/>
    </source>
</evidence>
<evidence type="ECO:0000256" key="11">
    <source>
        <dbReference type="ARBA" id="ARBA00023196"/>
    </source>
</evidence>
<dbReference type="Pfam" id="PF02874">
    <property type="entry name" value="ATP-synt_ab_N"/>
    <property type="match status" value="1"/>
</dbReference>
<dbReference type="EMBL" id="FUYM01000008">
    <property type="protein sequence ID" value="SKB91930.1"/>
    <property type="molecule type" value="Genomic_DNA"/>
</dbReference>
<keyword evidence="11 14" id="KW-0139">CF(1)</keyword>
<comment type="subunit">
    <text evidence="13">F-type ATPases have 2 components, CF(1) - the catalytic core - and CF(0) - the membrane proton channel. CF(1) has five subunits: alpha(3), beta(3), gamma(1), delta(1), epsilon(1). CF(0) has four main subunits: a(1), b(1), b'(1) and c(9-12).</text>
</comment>
<evidence type="ECO:0000313" key="19">
    <source>
        <dbReference type="Proteomes" id="UP000189818"/>
    </source>
</evidence>
<keyword evidence="10 14" id="KW-0472">Membrane</keyword>
<dbReference type="InterPro" id="IPR020003">
    <property type="entry name" value="ATPase_a/bsu_AS"/>
</dbReference>
<dbReference type="Pfam" id="PF00006">
    <property type="entry name" value="ATP-synt_ab"/>
    <property type="match status" value="1"/>
</dbReference>
<dbReference type="SUPFAM" id="SSF47917">
    <property type="entry name" value="C-terminal domain of alpha and beta subunits of F1 ATP synthase"/>
    <property type="match status" value="1"/>
</dbReference>
<evidence type="ECO:0000256" key="14">
    <source>
        <dbReference type="HAMAP-Rule" id="MF_01346"/>
    </source>
</evidence>
<dbReference type="AlphaFoldDB" id="A0A1T5F732"/>
<comment type="subcellular location">
    <subcellularLocation>
        <location evidence="14">Cell membrane</location>
        <topology evidence="14">Peripheral membrane protein</topology>
    </subcellularLocation>
    <subcellularLocation>
        <location evidence="2">Membrane</location>
    </subcellularLocation>
</comment>
<dbReference type="PANTHER" id="PTHR48082:SF2">
    <property type="entry name" value="ATP SYNTHASE SUBUNIT ALPHA, MITOCHONDRIAL"/>
    <property type="match status" value="1"/>
</dbReference>
<dbReference type="PROSITE" id="PS00152">
    <property type="entry name" value="ATPASE_ALPHA_BETA"/>
    <property type="match status" value="1"/>
</dbReference>
<evidence type="ECO:0000256" key="3">
    <source>
        <dbReference type="ARBA" id="ARBA00008936"/>
    </source>
</evidence>
<dbReference type="InterPro" id="IPR036121">
    <property type="entry name" value="ATPase_F1/V1/A1_a/bsu_N_sf"/>
</dbReference>
<evidence type="ECO:0000259" key="16">
    <source>
        <dbReference type="Pfam" id="PF00306"/>
    </source>
</evidence>
<dbReference type="EC" id="7.1.2.2" evidence="14"/>
<evidence type="ECO:0000256" key="5">
    <source>
        <dbReference type="ARBA" id="ARBA00022741"/>
    </source>
</evidence>
<dbReference type="HAMAP" id="MF_01346">
    <property type="entry name" value="ATP_synth_alpha_bact"/>
    <property type="match status" value="1"/>
</dbReference>
<dbReference type="PANTHER" id="PTHR48082">
    <property type="entry name" value="ATP SYNTHASE SUBUNIT ALPHA, MITOCHONDRIAL"/>
    <property type="match status" value="1"/>
</dbReference>
<evidence type="ECO:0000256" key="8">
    <source>
        <dbReference type="ARBA" id="ARBA00022967"/>
    </source>
</evidence>
<dbReference type="InterPro" id="IPR004100">
    <property type="entry name" value="ATPase_F1/V1/A1_a/bsu_N"/>
</dbReference>
<dbReference type="NCBIfam" id="NF009884">
    <property type="entry name" value="PRK13343.1"/>
    <property type="match status" value="1"/>
</dbReference>
<dbReference type="STRING" id="439228.SAMN06295920_108207"/>
<evidence type="ECO:0000256" key="10">
    <source>
        <dbReference type="ARBA" id="ARBA00023136"/>
    </source>
</evidence>